<evidence type="ECO:0000313" key="2">
    <source>
        <dbReference type="EMBL" id="KAJ8370657.1"/>
    </source>
</evidence>
<protein>
    <submittedName>
        <fullName evidence="2">Uncharacterized protein</fullName>
    </submittedName>
</protein>
<comment type="caution">
    <text evidence="2">The sequence shown here is derived from an EMBL/GenBank/DDBJ whole genome shotgun (WGS) entry which is preliminary data.</text>
</comment>
<accession>A0A9Q1G0B9</accession>
<dbReference type="AlphaFoldDB" id="A0A9Q1G0B9"/>
<name>A0A9Q1G0B9_SYNKA</name>
<dbReference type="EMBL" id="JAINUF010000003">
    <property type="protein sequence ID" value="KAJ8370657.1"/>
    <property type="molecule type" value="Genomic_DNA"/>
</dbReference>
<proteinExistence type="predicted"/>
<sequence>MGLFPQRYSCDGSHLESGFIKLVPQPELVSSRGHVLWAELLFHCPLRSRFLHFAHNPSCKALWASGEGNLTELPARQTVRLRRHAPPLATLLHRASLTGKRESQEAARTKKMSKFLSYN</sequence>
<organism evidence="2 3">
    <name type="scientific">Synaphobranchus kaupii</name>
    <name type="common">Kaup's arrowtooth eel</name>
    <dbReference type="NCBI Taxonomy" id="118154"/>
    <lineage>
        <taxon>Eukaryota</taxon>
        <taxon>Metazoa</taxon>
        <taxon>Chordata</taxon>
        <taxon>Craniata</taxon>
        <taxon>Vertebrata</taxon>
        <taxon>Euteleostomi</taxon>
        <taxon>Actinopterygii</taxon>
        <taxon>Neopterygii</taxon>
        <taxon>Teleostei</taxon>
        <taxon>Anguilliformes</taxon>
        <taxon>Synaphobranchidae</taxon>
        <taxon>Synaphobranchus</taxon>
    </lineage>
</organism>
<keyword evidence="3" id="KW-1185">Reference proteome</keyword>
<reference evidence="2" key="1">
    <citation type="journal article" date="2023" name="Science">
        <title>Genome structures resolve the early diversification of teleost fishes.</title>
        <authorList>
            <person name="Parey E."/>
            <person name="Louis A."/>
            <person name="Montfort J."/>
            <person name="Bouchez O."/>
            <person name="Roques C."/>
            <person name="Iampietro C."/>
            <person name="Lluch J."/>
            <person name="Castinel A."/>
            <person name="Donnadieu C."/>
            <person name="Desvignes T."/>
            <person name="Floi Bucao C."/>
            <person name="Jouanno E."/>
            <person name="Wen M."/>
            <person name="Mejri S."/>
            <person name="Dirks R."/>
            <person name="Jansen H."/>
            <person name="Henkel C."/>
            <person name="Chen W.J."/>
            <person name="Zahm M."/>
            <person name="Cabau C."/>
            <person name="Klopp C."/>
            <person name="Thompson A.W."/>
            <person name="Robinson-Rechavi M."/>
            <person name="Braasch I."/>
            <person name="Lecointre G."/>
            <person name="Bobe J."/>
            <person name="Postlethwait J.H."/>
            <person name="Berthelot C."/>
            <person name="Roest Crollius H."/>
            <person name="Guiguen Y."/>
        </authorList>
    </citation>
    <scope>NUCLEOTIDE SEQUENCE</scope>
    <source>
        <strain evidence="2">WJC10195</strain>
    </source>
</reference>
<dbReference type="Proteomes" id="UP001152622">
    <property type="component" value="Chromosome 3"/>
</dbReference>
<gene>
    <name evidence="2" type="ORF">SKAU_G00106850</name>
</gene>
<feature type="region of interest" description="Disordered" evidence="1">
    <location>
        <begin position="99"/>
        <end position="119"/>
    </location>
</feature>
<evidence type="ECO:0000313" key="3">
    <source>
        <dbReference type="Proteomes" id="UP001152622"/>
    </source>
</evidence>
<evidence type="ECO:0000256" key="1">
    <source>
        <dbReference type="SAM" id="MobiDB-lite"/>
    </source>
</evidence>
<feature type="compositionally biased region" description="Basic and acidic residues" evidence="1">
    <location>
        <begin position="99"/>
        <end position="108"/>
    </location>
</feature>